<proteinExistence type="predicted"/>
<evidence type="ECO:0000256" key="1">
    <source>
        <dbReference type="SAM" id="MobiDB-lite"/>
    </source>
</evidence>
<dbReference type="Proteomes" id="UP000241885">
    <property type="component" value="Chromosome"/>
</dbReference>
<sequence length="79" mass="8946">MPTCPRCDGTDCRQSPWRSEDERRTHPGELAWRCMSCVHRFYSPAPKGVLRNNPLFAAIGGSTFLVVVAVVVILWVWKS</sequence>
<dbReference type="AlphaFoldDB" id="A0A2R4BP96"/>
<feature type="transmembrane region" description="Helical" evidence="2">
    <location>
        <begin position="55"/>
        <end position="77"/>
    </location>
</feature>
<dbReference type="KEGG" id="tak:Tharo_2259"/>
<dbReference type="EMBL" id="CP028339">
    <property type="protein sequence ID" value="AVR89157.1"/>
    <property type="molecule type" value="Genomic_DNA"/>
</dbReference>
<keyword evidence="2" id="KW-1133">Transmembrane helix</keyword>
<accession>A0A2R4BP96</accession>
<dbReference type="RefSeq" id="WP_107221305.1">
    <property type="nucleotide sequence ID" value="NZ_CP028339.1"/>
</dbReference>
<evidence type="ECO:0000256" key="2">
    <source>
        <dbReference type="SAM" id="Phobius"/>
    </source>
</evidence>
<feature type="region of interest" description="Disordered" evidence="1">
    <location>
        <begin position="1"/>
        <end position="22"/>
    </location>
</feature>
<keyword evidence="2" id="KW-0472">Membrane</keyword>
<evidence type="ECO:0000313" key="4">
    <source>
        <dbReference type="Proteomes" id="UP000241885"/>
    </source>
</evidence>
<keyword evidence="4" id="KW-1185">Reference proteome</keyword>
<gene>
    <name evidence="3" type="ORF">Tharo_2259</name>
</gene>
<name>A0A2R4BP96_THAAR</name>
<reference evidence="3 4" key="1">
    <citation type="submission" date="2018-03" db="EMBL/GenBank/DDBJ databases">
        <title>Complete genome sequence of Thauera aromatica, a model organism for studying aromatic compound degradation under denitrifying conditions.</title>
        <authorList>
            <person name="Lo H.-Y."/>
            <person name="Goris T."/>
            <person name="Boll M."/>
            <person name="Mueller J.A."/>
        </authorList>
    </citation>
    <scope>NUCLEOTIDE SEQUENCE [LARGE SCALE GENOMIC DNA]</scope>
    <source>
        <strain evidence="3 4">K172</strain>
    </source>
</reference>
<protein>
    <submittedName>
        <fullName evidence="3">Uncharacterized protein</fullName>
    </submittedName>
</protein>
<organism evidence="3 4">
    <name type="scientific">Thauera aromatica K172</name>
    <dbReference type="NCBI Taxonomy" id="44139"/>
    <lineage>
        <taxon>Bacteria</taxon>
        <taxon>Pseudomonadati</taxon>
        <taxon>Pseudomonadota</taxon>
        <taxon>Betaproteobacteria</taxon>
        <taxon>Rhodocyclales</taxon>
        <taxon>Zoogloeaceae</taxon>
        <taxon>Thauera</taxon>
    </lineage>
</organism>
<evidence type="ECO:0000313" key="3">
    <source>
        <dbReference type="EMBL" id="AVR89157.1"/>
    </source>
</evidence>
<keyword evidence="2" id="KW-0812">Transmembrane</keyword>
<dbReference type="OrthoDB" id="8561742at2"/>